<evidence type="ECO:0000313" key="4">
    <source>
        <dbReference type="EMBL" id="JAG82687.1"/>
    </source>
</evidence>
<reference evidence="4" key="1">
    <citation type="submission" date="2015-01" db="EMBL/GenBank/DDBJ databases">
        <title>Transcriptome Assembly of Fopius arisanus.</title>
        <authorList>
            <person name="Geib S."/>
        </authorList>
    </citation>
    <scope>NUCLEOTIDE SEQUENCE</scope>
</reference>
<keyword evidence="3" id="KW-0732">Signal</keyword>
<organism evidence="4">
    <name type="scientific">Fopius arisanus</name>
    <dbReference type="NCBI Taxonomy" id="64838"/>
    <lineage>
        <taxon>Eukaryota</taxon>
        <taxon>Metazoa</taxon>
        <taxon>Ecdysozoa</taxon>
        <taxon>Arthropoda</taxon>
        <taxon>Hexapoda</taxon>
        <taxon>Insecta</taxon>
        <taxon>Pterygota</taxon>
        <taxon>Neoptera</taxon>
        <taxon>Endopterygota</taxon>
        <taxon>Hymenoptera</taxon>
        <taxon>Apocrita</taxon>
        <taxon>Ichneumonoidea</taxon>
        <taxon>Braconidae</taxon>
        <taxon>Opiinae</taxon>
        <taxon>Fopius</taxon>
    </lineage>
</organism>
<keyword evidence="2" id="KW-1133">Transmembrane helix</keyword>
<evidence type="ECO:0000256" key="1">
    <source>
        <dbReference type="SAM" id="MobiDB-lite"/>
    </source>
</evidence>
<sequence>MWKFMMLTSLSIGICQSQLNFEGSPQTDSTDYTAEESHYSIREEIAKSRELNPPSGRKTDTYTTGENIGPITDARSISPSVKKVLKNEGATNLVSDVGMRIYPSAMRRNETDQTPRHLSSDPLDTFLNSRTPQESQIALDNYLKSHHYPNSSPHSPPTNIINQMTQNTEDNQNTLNIQSNAPQYLSNDQTNINTLNSPPNINQAQLPVSAPQQNGQIINPQVYQTHPLAPVWPLTTFQSRRDVIPIPRRRPIYHHRGAPRYRNRYHAQSRIGPPFIAKPPLSPGPHGTPIYPGDKPIEVIYTKPPGLPGHPNSPGAYNGPSEYFPESEHPPLNKDVYYSQLWAQSYDPHYYNYIAKTGKIKPWLYGKLGKQEEKGFWHELYVSFKKHGMKNMMNPMFLLGLSIPAVTLMLSAMVGKRSFGRAYQDGLTIGEDTIEELAQRIRHAIECYQKQGKCSGDFRS</sequence>
<accession>A0A0C9RVH2</accession>
<dbReference type="EMBL" id="GBYB01012920">
    <property type="protein sequence ID" value="JAG82687.1"/>
    <property type="molecule type" value="Transcribed_RNA"/>
</dbReference>
<proteinExistence type="predicted"/>
<keyword evidence="2" id="KW-0472">Membrane</keyword>
<protein>
    <submittedName>
        <fullName evidence="4">InfB_8 protein</fullName>
    </submittedName>
</protein>
<evidence type="ECO:0000256" key="2">
    <source>
        <dbReference type="SAM" id="Phobius"/>
    </source>
</evidence>
<gene>
    <name evidence="4" type="primary">infB_8</name>
    <name evidence="4" type="ORF">g.25768</name>
</gene>
<name>A0A0C9RVH2_9HYME</name>
<dbReference type="AlphaFoldDB" id="A0A0C9RVH2"/>
<feature type="transmembrane region" description="Helical" evidence="2">
    <location>
        <begin position="396"/>
        <end position="414"/>
    </location>
</feature>
<keyword evidence="2" id="KW-0812">Transmembrane</keyword>
<feature type="signal peptide" evidence="3">
    <location>
        <begin position="1"/>
        <end position="17"/>
    </location>
</feature>
<evidence type="ECO:0000256" key="3">
    <source>
        <dbReference type="SAM" id="SignalP"/>
    </source>
</evidence>
<feature type="region of interest" description="Disordered" evidence="1">
    <location>
        <begin position="49"/>
        <end position="74"/>
    </location>
</feature>
<feature type="chain" id="PRO_5002202478" evidence="3">
    <location>
        <begin position="18"/>
        <end position="460"/>
    </location>
</feature>